<name>T1G829_HELRO</name>
<keyword evidence="4" id="KW-1185">Reference proteome</keyword>
<feature type="transmembrane region" description="Helical" evidence="1">
    <location>
        <begin position="41"/>
        <end position="61"/>
    </location>
</feature>
<feature type="transmembrane region" description="Helical" evidence="1">
    <location>
        <begin position="73"/>
        <end position="94"/>
    </location>
</feature>
<dbReference type="CTD" id="20217226"/>
<reference evidence="3" key="3">
    <citation type="submission" date="2015-06" db="UniProtKB">
        <authorList>
            <consortium name="EnsemblMetazoa"/>
        </authorList>
    </citation>
    <scope>IDENTIFICATION</scope>
</reference>
<keyword evidence="1" id="KW-0472">Membrane</keyword>
<dbReference type="InterPro" id="IPR033579">
    <property type="entry name" value="TMEM128"/>
</dbReference>
<dbReference type="RefSeq" id="XP_009032051.1">
    <property type="nucleotide sequence ID" value="XM_009033803.1"/>
</dbReference>
<feature type="transmembrane region" description="Helical" evidence="1">
    <location>
        <begin position="106"/>
        <end position="133"/>
    </location>
</feature>
<evidence type="ECO:0000313" key="3">
    <source>
        <dbReference type="EnsemblMetazoa" id="HelroP91356"/>
    </source>
</evidence>
<dbReference type="GeneID" id="20217226"/>
<dbReference type="eggNOG" id="ENOG502RZ1U">
    <property type="taxonomic scope" value="Eukaryota"/>
</dbReference>
<dbReference type="EMBL" id="AMQM01008574">
    <property type="status" value="NOT_ANNOTATED_CDS"/>
    <property type="molecule type" value="Genomic_DNA"/>
</dbReference>
<dbReference type="OrthoDB" id="58903at2759"/>
<dbReference type="OMA" id="KESGWFV"/>
<evidence type="ECO:0000256" key="1">
    <source>
        <dbReference type="SAM" id="Phobius"/>
    </source>
</evidence>
<proteinExistence type="predicted"/>
<organism evidence="3 4">
    <name type="scientific">Helobdella robusta</name>
    <name type="common">Californian leech</name>
    <dbReference type="NCBI Taxonomy" id="6412"/>
    <lineage>
        <taxon>Eukaryota</taxon>
        <taxon>Metazoa</taxon>
        <taxon>Spiralia</taxon>
        <taxon>Lophotrochozoa</taxon>
        <taxon>Annelida</taxon>
        <taxon>Clitellata</taxon>
        <taxon>Hirudinea</taxon>
        <taxon>Rhynchobdellida</taxon>
        <taxon>Glossiphoniidae</taxon>
        <taxon>Helobdella</taxon>
    </lineage>
</organism>
<dbReference type="KEGG" id="hro:HELRODRAFT_91356"/>
<accession>T1G829</accession>
<sequence>MIRNRHLLEAIDERTDLEDDSKVTNHSKKSKSSRPISLENVAWVSAALAVCYFTDIVNTVLYHDDIDRSWLQASAVFCVVFISIAAFLIVYLYLIRGIDPDDWDKIYPSAIPSATASSLLCGLCLLIAIWPVYGLLSMLILFVVFMGLISVVCMLDVFTFLCKKPPVQKEKN</sequence>
<feature type="transmembrane region" description="Helical" evidence="1">
    <location>
        <begin position="139"/>
        <end position="162"/>
    </location>
</feature>
<dbReference type="EnsemblMetazoa" id="HelroT91356">
    <property type="protein sequence ID" value="HelroP91356"/>
    <property type="gene ID" value="HelroG91356"/>
</dbReference>
<reference evidence="2 4" key="2">
    <citation type="journal article" date="2013" name="Nature">
        <title>Insights into bilaterian evolution from three spiralian genomes.</title>
        <authorList>
            <person name="Simakov O."/>
            <person name="Marletaz F."/>
            <person name="Cho S.J."/>
            <person name="Edsinger-Gonzales E."/>
            <person name="Havlak P."/>
            <person name="Hellsten U."/>
            <person name="Kuo D.H."/>
            <person name="Larsson T."/>
            <person name="Lv J."/>
            <person name="Arendt D."/>
            <person name="Savage R."/>
            <person name="Osoegawa K."/>
            <person name="de Jong P."/>
            <person name="Grimwood J."/>
            <person name="Chapman J.A."/>
            <person name="Shapiro H."/>
            <person name="Aerts A."/>
            <person name="Otillar R.P."/>
            <person name="Terry A.Y."/>
            <person name="Boore J.L."/>
            <person name="Grigoriev I.V."/>
            <person name="Lindberg D.R."/>
            <person name="Seaver E.C."/>
            <person name="Weisblat D.A."/>
            <person name="Putnam N.H."/>
            <person name="Rokhsar D.S."/>
        </authorList>
    </citation>
    <scope>NUCLEOTIDE SEQUENCE</scope>
</reference>
<protein>
    <submittedName>
        <fullName evidence="2 3">Uncharacterized protein</fullName>
    </submittedName>
</protein>
<reference evidence="4" key="1">
    <citation type="submission" date="2012-12" db="EMBL/GenBank/DDBJ databases">
        <authorList>
            <person name="Hellsten U."/>
            <person name="Grimwood J."/>
            <person name="Chapman J.A."/>
            <person name="Shapiro H."/>
            <person name="Aerts A."/>
            <person name="Otillar R.P."/>
            <person name="Terry A.Y."/>
            <person name="Boore J.L."/>
            <person name="Simakov O."/>
            <person name="Marletaz F."/>
            <person name="Cho S.-J."/>
            <person name="Edsinger-Gonzales E."/>
            <person name="Havlak P."/>
            <person name="Kuo D.-H."/>
            <person name="Larsson T."/>
            <person name="Lv J."/>
            <person name="Arendt D."/>
            <person name="Savage R."/>
            <person name="Osoegawa K."/>
            <person name="de Jong P."/>
            <person name="Lindberg D.R."/>
            <person name="Seaver E.C."/>
            <person name="Weisblat D.A."/>
            <person name="Putnam N.H."/>
            <person name="Grigoriev I.V."/>
            <person name="Rokhsar D.S."/>
        </authorList>
    </citation>
    <scope>NUCLEOTIDE SEQUENCE</scope>
</reference>
<dbReference type="EMBL" id="KB097798">
    <property type="protein sequence ID" value="ESN89821.1"/>
    <property type="molecule type" value="Genomic_DNA"/>
</dbReference>
<dbReference type="InParanoid" id="T1G829"/>
<gene>
    <name evidence="3" type="primary">20217226</name>
    <name evidence="2" type="ORF">HELRODRAFT_91356</name>
</gene>
<dbReference type="AlphaFoldDB" id="T1G829"/>
<dbReference type="HOGENOM" id="CLU_117906_1_0_1"/>
<dbReference type="InterPro" id="IPR036259">
    <property type="entry name" value="MFS_trans_sf"/>
</dbReference>
<dbReference type="Proteomes" id="UP000015101">
    <property type="component" value="Unassembled WGS sequence"/>
</dbReference>
<dbReference type="PANTHER" id="PTHR31134">
    <property type="entry name" value="TRANSMEMBRANE PROTEIN 128"/>
    <property type="match status" value="1"/>
</dbReference>
<dbReference type="SUPFAM" id="SSF103473">
    <property type="entry name" value="MFS general substrate transporter"/>
    <property type="match status" value="1"/>
</dbReference>
<keyword evidence="1" id="KW-1133">Transmembrane helix</keyword>
<dbReference type="PANTHER" id="PTHR31134:SF1">
    <property type="entry name" value="TRANSMEMBRANE PROTEIN 128"/>
    <property type="match status" value="1"/>
</dbReference>
<dbReference type="Pfam" id="PF20479">
    <property type="entry name" value="TMEM128"/>
    <property type="match status" value="1"/>
</dbReference>
<keyword evidence="1" id="KW-0812">Transmembrane</keyword>
<evidence type="ECO:0000313" key="2">
    <source>
        <dbReference type="EMBL" id="ESN89821.1"/>
    </source>
</evidence>
<evidence type="ECO:0000313" key="4">
    <source>
        <dbReference type="Proteomes" id="UP000015101"/>
    </source>
</evidence>